<dbReference type="SUPFAM" id="SSF47384">
    <property type="entry name" value="Homodimeric domain of signal transducing histidine kinase"/>
    <property type="match status" value="1"/>
</dbReference>
<name>A0A371P991_9BACL</name>
<dbReference type="InterPro" id="IPR003661">
    <property type="entry name" value="HisK_dim/P_dom"/>
</dbReference>
<protein>
    <recommendedName>
        <fullName evidence="3">histidine kinase</fullName>
        <ecNumber evidence="3">2.7.13.3</ecNumber>
    </recommendedName>
</protein>
<comment type="catalytic activity">
    <reaction evidence="1">
        <text>ATP + protein L-histidine = ADP + protein N-phospho-L-histidine.</text>
        <dbReference type="EC" id="2.7.13.3"/>
    </reaction>
</comment>
<evidence type="ECO:0000313" key="17">
    <source>
        <dbReference type="EMBL" id="REK72050.1"/>
    </source>
</evidence>
<dbReference type="SMART" id="SM00388">
    <property type="entry name" value="HisKA"/>
    <property type="match status" value="1"/>
</dbReference>
<dbReference type="PROSITE" id="PS50109">
    <property type="entry name" value="HIS_KIN"/>
    <property type="match status" value="1"/>
</dbReference>
<evidence type="ECO:0000259" key="13">
    <source>
        <dbReference type="PROSITE" id="PS50109"/>
    </source>
</evidence>
<feature type="domain" description="Histidine kinase" evidence="13">
    <location>
        <begin position="511"/>
        <end position="717"/>
    </location>
</feature>
<feature type="domain" description="PAS" evidence="14">
    <location>
        <begin position="374"/>
        <end position="419"/>
    </location>
</feature>
<evidence type="ECO:0000256" key="9">
    <source>
        <dbReference type="ARBA" id="ARBA00022840"/>
    </source>
</evidence>
<dbReference type="SMART" id="SM00091">
    <property type="entry name" value="PAS"/>
    <property type="match status" value="1"/>
</dbReference>
<keyword evidence="6" id="KW-0808">Transferase</keyword>
<dbReference type="Gene3D" id="3.30.450.20">
    <property type="entry name" value="PAS domain"/>
    <property type="match status" value="1"/>
</dbReference>
<dbReference type="Pfam" id="PF02518">
    <property type="entry name" value="HATPase_c"/>
    <property type="match status" value="1"/>
</dbReference>
<accession>A0A371P991</accession>
<evidence type="ECO:0000256" key="4">
    <source>
        <dbReference type="ARBA" id="ARBA00022475"/>
    </source>
</evidence>
<dbReference type="InterPro" id="IPR036890">
    <property type="entry name" value="HATPase_C_sf"/>
</dbReference>
<dbReference type="InterPro" id="IPR000700">
    <property type="entry name" value="PAS-assoc_C"/>
</dbReference>
<evidence type="ECO:0000256" key="3">
    <source>
        <dbReference type="ARBA" id="ARBA00012438"/>
    </source>
</evidence>
<keyword evidence="10" id="KW-0902">Two-component regulatory system</keyword>
<dbReference type="GO" id="GO:0000155">
    <property type="term" value="F:phosphorelay sensor kinase activity"/>
    <property type="evidence" value="ECO:0007669"/>
    <property type="project" value="InterPro"/>
</dbReference>
<dbReference type="Pfam" id="PF00672">
    <property type="entry name" value="HAMP"/>
    <property type="match status" value="1"/>
</dbReference>
<dbReference type="CDD" id="cd00082">
    <property type="entry name" value="HisKA"/>
    <property type="match status" value="1"/>
</dbReference>
<keyword evidence="18" id="KW-1185">Reference proteome</keyword>
<dbReference type="InterPro" id="IPR004358">
    <property type="entry name" value="Sig_transdc_His_kin-like_C"/>
</dbReference>
<proteinExistence type="predicted"/>
<dbReference type="SUPFAM" id="SSF55874">
    <property type="entry name" value="ATPase domain of HSP90 chaperone/DNA topoisomerase II/histidine kinase"/>
    <property type="match status" value="1"/>
</dbReference>
<keyword evidence="11 12" id="KW-0472">Membrane</keyword>
<comment type="caution">
    <text evidence="17">The sequence shown here is derived from an EMBL/GenBank/DDBJ whole genome shotgun (WGS) entry which is preliminary data.</text>
</comment>
<comment type="subcellular location">
    <subcellularLocation>
        <location evidence="2">Cell membrane</location>
        <topology evidence="2">Multi-pass membrane protein</topology>
    </subcellularLocation>
</comment>
<dbReference type="CDD" id="cd00130">
    <property type="entry name" value="PAS"/>
    <property type="match status" value="1"/>
</dbReference>
<evidence type="ECO:0000256" key="2">
    <source>
        <dbReference type="ARBA" id="ARBA00004651"/>
    </source>
</evidence>
<evidence type="ECO:0000256" key="8">
    <source>
        <dbReference type="ARBA" id="ARBA00022777"/>
    </source>
</evidence>
<evidence type="ECO:0000313" key="18">
    <source>
        <dbReference type="Proteomes" id="UP000261905"/>
    </source>
</evidence>
<dbReference type="InterPro" id="IPR000014">
    <property type="entry name" value="PAS"/>
</dbReference>
<dbReference type="EMBL" id="QUBQ01000004">
    <property type="protein sequence ID" value="REK72050.1"/>
    <property type="molecule type" value="Genomic_DNA"/>
</dbReference>
<dbReference type="Gene3D" id="3.30.565.10">
    <property type="entry name" value="Histidine kinase-like ATPase, C-terminal domain"/>
    <property type="match status" value="1"/>
</dbReference>
<evidence type="ECO:0000256" key="5">
    <source>
        <dbReference type="ARBA" id="ARBA00022553"/>
    </source>
</evidence>
<dbReference type="NCBIfam" id="TIGR00229">
    <property type="entry name" value="sensory_box"/>
    <property type="match status" value="1"/>
</dbReference>
<keyword evidence="9" id="KW-0067">ATP-binding</keyword>
<evidence type="ECO:0000259" key="16">
    <source>
        <dbReference type="PROSITE" id="PS50885"/>
    </source>
</evidence>
<evidence type="ECO:0000256" key="6">
    <source>
        <dbReference type="ARBA" id="ARBA00022679"/>
    </source>
</evidence>
<dbReference type="InterPro" id="IPR036097">
    <property type="entry name" value="HisK_dim/P_sf"/>
</dbReference>
<dbReference type="Pfam" id="PF13426">
    <property type="entry name" value="PAS_9"/>
    <property type="match status" value="1"/>
</dbReference>
<dbReference type="Pfam" id="PF00512">
    <property type="entry name" value="HisKA"/>
    <property type="match status" value="1"/>
</dbReference>
<feature type="domain" description="HAMP" evidence="16">
    <location>
        <begin position="310"/>
        <end position="362"/>
    </location>
</feature>
<dbReference type="CDD" id="cd06225">
    <property type="entry name" value="HAMP"/>
    <property type="match status" value="1"/>
</dbReference>
<dbReference type="InterPro" id="IPR003594">
    <property type="entry name" value="HATPase_dom"/>
</dbReference>
<dbReference type="PANTHER" id="PTHR43065">
    <property type="entry name" value="SENSOR HISTIDINE KINASE"/>
    <property type="match status" value="1"/>
</dbReference>
<dbReference type="PANTHER" id="PTHR43065:SF34">
    <property type="entry name" value="SPORULATION KINASE A"/>
    <property type="match status" value="1"/>
</dbReference>
<dbReference type="PROSITE" id="PS50112">
    <property type="entry name" value="PAS"/>
    <property type="match status" value="1"/>
</dbReference>
<dbReference type="GO" id="GO:0005524">
    <property type="term" value="F:ATP binding"/>
    <property type="evidence" value="ECO:0007669"/>
    <property type="project" value="UniProtKB-KW"/>
</dbReference>
<keyword evidence="5" id="KW-0597">Phosphoprotein</keyword>
<dbReference type="OrthoDB" id="9815750at2"/>
<dbReference type="Gene3D" id="1.10.287.130">
    <property type="match status" value="1"/>
</dbReference>
<evidence type="ECO:0000259" key="15">
    <source>
        <dbReference type="PROSITE" id="PS50113"/>
    </source>
</evidence>
<reference evidence="17 18" key="1">
    <citation type="submission" date="2018-08" db="EMBL/GenBank/DDBJ databases">
        <title>Paenibacillus sp. M4BSY-1, whole genome shotgun sequence.</title>
        <authorList>
            <person name="Tuo L."/>
        </authorList>
    </citation>
    <scope>NUCLEOTIDE SEQUENCE [LARGE SCALE GENOMIC DNA]</scope>
    <source>
        <strain evidence="17 18">M4BSY-1</strain>
    </source>
</reference>
<dbReference type="SUPFAM" id="SSF55785">
    <property type="entry name" value="PYP-like sensor domain (PAS domain)"/>
    <property type="match status" value="1"/>
</dbReference>
<keyword evidence="4" id="KW-1003">Cell membrane</keyword>
<keyword evidence="12" id="KW-0812">Transmembrane</keyword>
<dbReference type="Proteomes" id="UP000261905">
    <property type="component" value="Unassembled WGS sequence"/>
</dbReference>
<dbReference type="EC" id="2.7.13.3" evidence="3"/>
<evidence type="ECO:0000256" key="12">
    <source>
        <dbReference type="SAM" id="Phobius"/>
    </source>
</evidence>
<evidence type="ECO:0000256" key="7">
    <source>
        <dbReference type="ARBA" id="ARBA00022741"/>
    </source>
</evidence>
<dbReference type="AlphaFoldDB" id="A0A371P991"/>
<dbReference type="PRINTS" id="PR00344">
    <property type="entry name" value="BCTRLSENSOR"/>
</dbReference>
<evidence type="ECO:0000256" key="11">
    <source>
        <dbReference type="ARBA" id="ARBA00023136"/>
    </source>
</evidence>
<dbReference type="InterPro" id="IPR035965">
    <property type="entry name" value="PAS-like_dom_sf"/>
</dbReference>
<dbReference type="GO" id="GO:0005886">
    <property type="term" value="C:plasma membrane"/>
    <property type="evidence" value="ECO:0007669"/>
    <property type="project" value="UniProtKB-SubCell"/>
</dbReference>
<gene>
    <name evidence="17" type="ORF">DX130_18745</name>
</gene>
<keyword evidence="12" id="KW-1133">Transmembrane helix</keyword>
<keyword evidence="7" id="KW-0547">Nucleotide-binding</keyword>
<feature type="domain" description="PAC" evidence="15">
    <location>
        <begin position="446"/>
        <end position="498"/>
    </location>
</feature>
<sequence>MQSIVEQLGVTLEVIETTREAMDAELGQKLRMAAIVVKEKLHPNIKFVSNEQLVSLSKELNLDDITLWQRIDGEVVSVLSSNPEEINLSSKTWDYWDRAFHQLFDLKDVSVGKGDALQHYWSGPINYAVSDPTQINKWGYFFDGTTNYMINTIINTDENFSFDLVGGTTDVIAKLKTQQPSLLEVTGFDPQFFGTKPIIKMKKGIPVYNLDVRDIPFGQYEYRNTQDDTLFIQTVLKDGGMQTGKYTINGKEVLRSFIPLKINADKTYVIGVAFDKAELKEPIHRQLLAHVLISLCLLMFAMLASYFIAGYMLRSLNQIIHKVNAIADGKFDVSISIQNKDELGLLASRVNSMGVRLLNYTTQLKETARELQSTKQYLESFVNHTSDAIHVVDLDGHIIQVNHAFEAIYGWSSEEVTGQLLPNLPNSQFESHEILIATIMEGGSVTDFETVRYTKDGGLIDVSITISAIRDELDEIMAIATISRNITSRKQSEEMIRRSDKLAVVGQLAAGVAHEVRNPLTTLRGFVQLQKQTGSLSMSHLDLMLSELDQINMIVSEFLVLAKPQAIRHDYLNVGDLLKDIVMLMDSEARMNKVNLTIHQITDIPVISGVGSQLKQVFVNMIKNGVEAMPDGGELTIELSAAEDSHEMVIRFTDQGLGITEEDMARLGEPFFTRKEGGNGLGVMICQQIIRNHNGKLSYRSLVGEGTCVEIRLPMNKAAEI</sequence>
<evidence type="ECO:0000259" key="14">
    <source>
        <dbReference type="PROSITE" id="PS50112"/>
    </source>
</evidence>
<dbReference type="PROSITE" id="PS50113">
    <property type="entry name" value="PAC"/>
    <property type="match status" value="1"/>
</dbReference>
<dbReference type="InterPro" id="IPR005467">
    <property type="entry name" value="His_kinase_dom"/>
</dbReference>
<evidence type="ECO:0000256" key="1">
    <source>
        <dbReference type="ARBA" id="ARBA00000085"/>
    </source>
</evidence>
<dbReference type="SUPFAM" id="SSF158472">
    <property type="entry name" value="HAMP domain-like"/>
    <property type="match status" value="1"/>
</dbReference>
<evidence type="ECO:0000256" key="10">
    <source>
        <dbReference type="ARBA" id="ARBA00023012"/>
    </source>
</evidence>
<dbReference type="PROSITE" id="PS50885">
    <property type="entry name" value="HAMP"/>
    <property type="match status" value="1"/>
</dbReference>
<feature type="transmembrane region" description="Helical" evidence="12">
    <location>
        <begin position="287"/>
        <end position="313"/>
    </location>
</feature>
<dbReference type="Gene3D" id="6.10.340.10">
    <property type="match status" value="1"/>
</dbReference>
<organism evidence="17 18">
    <name type="scientific">Paenibacillus paeoniae</name>
    <dbReference type="NCBI Taxonomy" id="2292705"/>
    <lineage>
        <taxon>Bacteria</taxon>
        <taxon>Bacillati</taxon>
        <taxon>Bacillota</taxon>
        <taxon>Bacilli</taxon>
        <taxon>Bacillales</taxon>
        <taxon>Paenibacillaceae</taxon>
        <taxon>Paenibacillus</taxon>
    </lineage>
</organism>
<keyword evidence="8" id="KW-0418">Kinase</keyword>
<dbReference type="SMART" id="SM00304">
    <property type="entry name" value="HAMP"/>
    <property type="match status" value="1"/>
</dbReference>
<dbReference type="InterPro" id="IPR003660">
    <property type="entry name" value="HAMP_dom"/>
</dbReference>
<dbReference type="SMART" id="SM00387">
    <property type="entry name" value="HATPase_c"/>
    <property type="match status" value="1"/>
</dbReference>